<keyword evidence="3" id="KW-1185">Reference proteome</keyword>
<accession>A0A7S8C414</accession>
<dbReference type="RefSeq" id="WP_213164202.1">
    <property type="nucleotide sequence ID" value="NZ_CP058214.1"/>
</dbReference>
<dbReference type="KEGG" id="kmn:HW532_09835"/>
<reference evidence="2 3" key="1">
    <citation type="submission" date="2020-06" db="EMBL/GenBank/DDBJ databases">
        <title>Genome sequence of 2 isolates from Red Sea Mangroves.</title>
        <authorList>
            <person name="Sefrji F."/>
            <person name="Michoud G."/>
            <person name="Merlino G."/>
            <person name="Daffonchio D."/>
        </authorList>
    </citation>
    <scope>NUCLEOTIDE SEQUENCE [LARGE SCALE GENOMIC DNA]</scope>
    <source>
        <strain evidence="2 3">R1DC25</strain>
    </source>
</reference>
<proteinExistence type="predicted"/>
<evidence type="ECO:0000313" key="2">
    <source>
        <dbReference type="EMBL" id="QPC42962.1"/>
    </source>
</evidence>
<dbReference type="AlphaFoldDB" id="A0A7S8C414"/>
<evidence type="ECO:0000256" key="1">
    <source>
        <dbReference type="SAM" id="MobiDB-lite"/>
    </source>
</evidence>
<protein>
    <submittedName>
        <fullName evidence="2">Uncharacterized protein</fullName>
    </submittedName>
</protein>
<name>A0A7S8C414_9HYPH</name>
<evidence type="ECO:0000313" key="3">
    <source>
        <dbReference type="Proteomes" id="UP000593594"/>
    </source>
</evidence>
<organism evidence="2 3">
    <name type="scientific">Kaustia mangrovi</name>
    <dbReference type="NCBI Taxonomy" id="2593653"/>
    <lineage>
        <taxon>Bacteria</taxon>
        <taxon>Pseudomonadati</taxon>
        <taxon>Pseudomonadota</taxon>
        <taxon>Alphaproteobacteria</taxon>
        <taxon>Hyphomicrobiales</taxon>
        <taxon>Parvibaculaceae</taxon>
        <taxon>Kaustia</taxon>
    </lineage>
</organism>
<feature type="region of interest" description="Disordered" evidence="1">
    <location>
        <begin position="73"/>
        <end position="113"/>
    </location>
</feature>
<dbReference type="Proteomes" id="UP000593594">
    <property type="component" value="Chromosome"/>
</dbReference>
<sequence>MPVTPPGAPAAATPPVEAAGANDVTVNLFDYLAELQGSPAAGNEAARLANPATLLSEAVQGLEGYAHGIQTVFDGGSSPTVSGSEPATAPQGGPAQDPLDPAQTTTREAGGENMDQVLDRLVSVLWAGTNTTFLVSGTSGLSKAANTLLRGQ</sequence>
<dbReference type="EMBL" id="CP058214">
    <property type="protein sequence ID" value="QPC42962.1"/>
    <property type="molecule type" value="Genomic_DNA"/>
</dbReference>
<gene>
    <name evidence="2" type="ORF">HW532_09835</name>
</gene>